<dbReference type="InterPro" id="IPR052158">
    <property type="entry name" value="INH-QAR"/>
</dbReference>
<dbReference type="InterPro" id="IPR002818">
    <property type="entry name" value="DJ-1/PfpI"/>
</dbReference>
<dbReference type="Gene3D" id="3.40.50.880">
    <property type="match status" value="1"/>
</dbReference>
<dbReference type="GO" id="GO:0016829">
    <property type="term" value="F:lyase activity"/>
    <property type="evidence" value="ECO:0007669"/>
    <property type="project" value="UniProtKB-KW"/>
</dbReference>
<dbReference type="PANTHER" id="PTHR43130:SF2">
    <property type="entry name" value="DJ-1_PFPI DOMAIN-CONTAINING PROTEIN"/>
    <property type="match status" value="1"/>
</dbReference>
<dbReference type="Pfam" id="PF01965">
    <property type="entry name" value="DJ-1_PfpI"/>
    <property type="match status" value="1"/>
</dbReference>
<dbReference type="Proteomes" id="UP001259572">
    <property type="component" value="Unassembled WGS sequence"/>
</dbReference>
<reference evidence="2 3" key="1">
    <citation type="submission" date="2023-05" db="EMBL/GenBank/DDBJ databases">
        <authorList>
            <person name="Guo Y."/>
        </authorList>
    </citation>
    <scope>NUCLEOTIDE SEQUENCE [LARGE SCALE GENOMIC DNA]</scope>
    <source>
        <strain evidence="2 3">GR2756</strain>
    </source>
</reference>
<keyword evidence="3" id="KW-1185">Reference proteome</keyword>
<dbReference type="PANTHER" id="PTHR43130">
    <property type="entry name" value="ARAC-FAMILY TRANSCRIPTIONAL REGULATOR"/>
    <property type="match status" value="1"/>
</dbReference>
<keyword evidence="2" id="KW-0456">Lyase</keyword>
<dbReference type="InterPro" id="IPR029062">
    <property type="entry name" value="Class_I_gatase-like"/>
</dbReference>
<accession>A0ABU3QBA5</accession>
<gene>
    <name evidence="2" type="ORF">RQX22_17110</name>
</gene>
<name>A0ABU3QBA5_9SPHN</name>
<comment type="caution">
    <text evidence="2">The sequence shown here is derived from an EMBL/GenBank/DDBJ whole genome shotgun (WGS) entry which is preliminary data.</text>
</comment>
<sequence>MTFRCGLLLFPELTQLDLTGPYEVLPRAPGVEVLLVARTMEPVTAQWGMRILPDTDFANCPPLDLLLVPGGFGVDEAMLDQETIAFVRRTATEARYIVSVCTGALILGAAGLLRGRRAATHWAFRDLLKEFGATPSRERVVRDGNLFTGGGVTAGIDVALTILAEVFDANVAQSAQLSVEYAPCPPFGAGTPETAPGPVAEAVAARYATGVARTAERVRAAAQRLAN</sequence>
<proteinExistence type="predicted"/>
<dbReference type="EMBL" id="JAVUPU010000011">
    <property type="protein sequence ID" value="MDT9600684.1"/>
    <property type="molecule type" value="Genomic_DNA"/>
</dbReference>
<feature type="domain" description="DJ-1/PfpI" evidence="1">
    <location>
        <begin position="7"/>
        <end position="164"/>
    </location>
</feature>
<dbReference type="EC" id="4.2.1.-" evidence="2"/>
<protein>
    <submittedName>
        <fullName evidence="2">DJ-1/PfpI family protein</fullName>
        <ecNumber evidence="2">4.2.1.-</ecNumber>
    </submittedName>
</protein>
<evidence type="ECO:0000259" key="1">
    <source>
        <dbReference type="Pfam" id="PF01965"/>
    </source>
</evidence>
<dbReference type="RefSeq" id="WP_315728082.1">
    <property type="nucleotide sequence ID" value="NZ_JAVUPU010000011.1"/>
</dbReference>
<dbReference type="CDD" id="cd03139">
    <property type="entry name" value="GATase1_PfpI_2"/>
    <property type="match status" value="1"/>
</dbReference>
<organism evidence="2 3">
    <name type="scientific">Sphingosinicella rhizophila</name>
    <dbReference type="NCBI Taxonomy" id="3050082"/>
    <lineage>
        <taxon>Bacteria</taxon>
        <taxon>Pseudomonadati</taxon>
        <taxon>Pseudomonadota</taxon>
        <taxon>Alphaproteobacteria</taxon>
        <taxon>Sphingomonadales</taxon>
        <taxon>Sphingosinicellaceae</taxon>
        <taxon>Sphingosinicella</taxon>
    </lineage>
</organism>
<evidence type="ECO:0000313" key="3">
    <source>
        <dbReference type="Proteomes" id="UP001259572"/>
    </source>
</evidence>
<dbReference type="SUPFAM" id="SSF52317">
    <property type="entry name" value="Class I glutamine amidotransferase-like"/>
    <property type="match status" value="1"/>
</dbReference>
<evidence type="ECO:0000313" key="2">
    <source>
        <dbReference type="EMBL" id="MDT9600684.1"/>
    </source>
</evidence>